<protein>
    <submittedName>
        <fullName evidence="1">Uncharacterized protein</fullName>
    </submittedName>
</protein>
<reference evidence="1" key="2">
    <citation type="submission" date="2017-12" db="EMBL/GenBank/DDBJ databases">
        <title>Two new gene clusters involved in the degradation of lignocelluloses from the fecal microbiota of Tunisian dromedary.</title>
        <authorList>
            <person name="Rihab A."/>
            <person name="Elisabeth L."/>
            <person name="Gabrielle P.-V."/>
            <person name="Sahar T."/>
            <person name="Monia M."/>
            <person name="Fatma E."/>
            <person name="Samir B."/>
        </authorList>
    </citation>
    <scope>NUCLEOTIDE SEQUENCE</scope>
</reference>
<dbReference type="EMBL" id="LT796702">
    <property type="protein sequence ID" value="SJX74190.1"/>
    <property type="molecule type" value="Genomic_DNA"/>
</dbReference>
<organism evidence="1">
    <name type="scientific">feces metagenome</name>
    <dbReference type="NCBI Taxonomy" id="1861841"/>
    <lineage>
        <taxon>unclassified sequences</taxon>
        <taxon>metagenomes</taxon>
        <taxon>organismal metagenomes</taxon>
    </lineage>
</organism>
<accession>A0A2I2K936</accession>
<sequence length="212" mass="24739">MKKFRIVITFIFLLFTISINAISHKWYSDIIDTTLNHYQGCSFGFVVSVGLEPEYSVFYYPESNDLVLNTSNVFIYSSVFNRFKIVTQGFNEDCMCEMNIITLNDSIMDVDYVLSQTNINITSSCLKIDKQLLMDLESKFLDPKIAKHKTSIEYMSRSNNVKIKYYNKDGFVNEYDSGYITNEKFMIELEKLCIKLKEAIQEQDLNKLNLNE</sequence>
<name>A0A2I2K936_9ZZZZ</name>
<evidence type="ECO:0000313" key="1">
    <source>
        <dbReference type="EMBL" id="SJX74190.1"/>
    </source>
</evidence>
<dbReference type="AlphaFoldDB" id="A0A2I2K936"/>
<proteinExistence type="predicted"/>
<reference evidence="1" key="1">
    <citation type="submission" date="2017-02" db="EMBL/GenBank/DDBJ databases">
        <authorList>
            <person name="Peterson S.W."/>
        </authorList>
    </citation>
    <scope>NUCLEOTIDE SEQUENCE</scope>
</reference>